<feature type="domain" description="Protein kinase" evidence="3">
    <location>
        <begin position="531"/>
        <end position="786"/>
    </location>
</feature>
<dbReference type="Pfam" id="PF07714">
    <property type="entry name" value="PK_Tyr_Ser-Thr"/>
    <property type="match status" value="2"/>
</dbReference>
<dbReference type="EMBL" id="AWSO01002457">
    <property type="protein sequence ID" value="ESK81443.1"/>
    <property type="molecule type" value="Genomic_DNA"/>
</dbReference>
<accession>V2W3R1</accession>
<dbReference type="InterPro" id="IPR001245">
    <property type="entry name" value="Ser-Thr/Tyr_kinase_cat_dom"/>
</dbReference>
<evidence type="ECO:0000256" key="2">
    <source>
        <dbReference type="SAM" id="MobiDB-lite"/>
    </source>
</evidence>
<dbReference type="GO" id="GO:0004674">
    <property type="term" value="F:protein serine/threonine kinase activity"/>
    <property type="evidence" value="ECO:0007669"/>
    <property type="project" value="TreeGrafter"/>
</dbReference>
<feature type="coiled-coil region" evidence="1">
    <location>
        <begin position="484"/>
        <end position="519"/>
    </location>
</feature>
<reference evidence="4 5" key="1">
    <citation type="journal article" date="2014" name="BMC Genomics">
        <title>Genome and secretome analysis of the hemibiotrophic fungal pathogen, Moniliophthora roreri, which causes frosty pod rot disease of cacao: mechanisms of the biotrophic and necrotrophic phases.</title>
        <authorList>
            <person name="Meinhardt L.W."/>
            <person name="Costa G.G.L."/>
            <person name="Thomazella D.P.T."/>
            <person name="Teixeira P.J.P.L."/>
            <person name="Carazzolle M.F."/>
            <person name="Schuster S.C."/>
            <person name="Carlson J.E."/>
            <person name="Guiltinan M.J."/>
            <person name="Mieczkowski P."/>
            <person name="Farmer A."/>
            <person name="Ramaraj T."/>
            <person name="Crozier J."/>
            <person name="Davis R.E."/>
            <person name="Shao J."/>
            <person name="Melnick R.L."/>
            <person name="Pereira G.A.G."/>
            <person name="Bailey B.A."/>
        </authorList>
    </citation>
    <scope>NUCLEOTIDE SEQUENCE [LARGE SCALE GENOMIC DNA]</scope>
    <source>
        <strain evidence="4 5">MCA 2997</strain>
    </source>
</reference>
<dbReference type="Proteomes" id="UP000017559">
    <property type="component" value="Unassembled WGS sequence"/>
</dbReference>
<proteinExistence type="predicted"/>
<feature type="region of interest" description="Disordered" evidence="2">
    <location>
        <begin position="343"/>
        <end position="371"/>
    </location>
</feature>
<gene>
    <name evidence="4" type="ORF">Moror_15823</name>
</gene>
<dbReference type="GO" id="GO:0005524">
    <property type="term" value="F:ATP binding"/>
    <property type="evidence" value="ECO:0007669"/>
    <property type="project" value="InterPro"/>
</dbReference>
<dbReference type="PANTHER" id="PTHR44329">
    <property type="entry name" value="SERINE/THREONINE-PROTEIN KINASE TNNI3K-RELATED"/>
    <property type="match status" value="1"/>
</dbReference>
<dbReference type="InterPro" id="IPR000719">
    <property type="entry name" value="Prot_kinase_dom"/>
</dbReference>
<organism evidence="4 5">
    <name type="scientific">Moniliophthora roreri (strain MCA 2997)</name>
    <name type="common">Cocoa frosty pod rot fungus</name>
    <name type="synonym">Crinipellis roreri</name>
    <dbReference type="NCBI Taxonomy" id="1381753"/>
    <lineage>
        <taxon>Eukaryota</taxon>
        <taxon>Fungi</taxon>
        <taxon>Dikarya</taxon>
        <taxon>Basidiomycota</taxon>
        <taxon>Agaricomycotina</taxon>
        <taxon>Agaricomycetes</taxon>
        <taxon>Agaricomycetidae</taxon>
        <taxon>Agaricales</taxon>
        <taxon>Marasmiineae</taxon>
        <taxon>Marasmiaceae</taxon>
        <taxon>Moniliophthora</taxon>
    </lineage>
</organism>
<evidence type="ECO:0000313" key="4">
    <source>
        <dbReference type="EMBL" id="ESK81443.1"/>
    </source>
</evidence>
<dbReference type="SMART" id="SM00220">
    <property type="entry name" value="S_TKc"/>
    <property type="match status" value="2"/>
</dbReference>
<comment type="caution">
    <text evidence="4">The sequence shown here is derived from an EMBL/GenBank/DDBJ whole genome shotgun (WGS) entry which is preliminary data.</text>
</comment>
<dbReference type="PROSITE" id="PS50011">
    <property type="entry name" value="PROTEIN_KINASE_DOM"/>
    <property type="match status" value="2"/>
</dbReference>
<dbReference type="PRINTS" id="PR00109">
    <property type="entry name" value="TYRKINASE"/>
</dbReference>
<dbReference type="KEGG" id="mrr:Moror_15823"/>
<dbReference type="InterPro" id="IPR008271">
    <property type="entry name" value="Ser/Thr_kinase_AS"/>
</dbReference>
<feature type="domain" description="Protein kinase" evidence="3">
    <location>
        <begin position="53"/>
        <end position="318"/>
    </location>
</feature>
<evidence type="ECO:0000256" key="1">
    <source>
        <dbReference type="SAM" id="Coils"/>
    </source>
</evidence>
<dbReference type="OrthoDB" id="346907at2759"/>
<dbReference type="STRING" id="1381753.V2W3R1"/>
<protein>
    <submittedName>
        <fullName evidence="4">Kinase-like protein</fullName>
    </submittedName>
</protein>
<dbReference type="AlphaFoldDB" id="V2W3R1"/>
<dbReference type="InterPro" id="IPR051681">
    <property type="entry name" value="Ser/Thr_Kinases-Pseudokinases"/>
</dbReference>
<sequence length="809" mass="91106">MAVSARLIRQEQGFIDSESDVTDVDAPAEIHTTGYFKNTTDSTLFLPAMKIMLEGEGPFSKGKFATTWKGTFAYRPVVVKVLRTTRKEDDEPISQDLHDHLRKRISLDHPNISNLLGTNCTLFESSLSLVSPLVANGNLISYLERYPHFDRLNAVTQIAAGIAYLHLLDPPIVHGNIKGANVLITDDFRCALTDFGLPMSAYNPSEPTGPWRGYLVGSFRWLSPEVINQNKLDAAIETPRDIYAYACTILEIMTGEHPFAEIPFEPAVAVAVARGKRPAKPTKPKQGWCPQNIWKLVESCWEQDPDERPSANDIHRYLEDLLTARKQGKPGWELMTLARERGSPADRVPRLSSQRVCKRKRSEEETSPSTKRYLPHEVYSRLFALARYHLSTDFEGSHELSSLLSYDQQAMPRGPVQGIICSHRYRQRIFEILHGAPVSNAAEMYQAVLGDESEVASLIEVILESRHEMLAAEQLKGADAECFMDALQEILDNMECTLVEKLRDRIRALLIKLSKLSTNLPESMFISRVTLVGNRNICGGAFADVYRGTHNGKYVALKRPRLFRGNHSKLYAKFCREAAVWQRLHHKFVMPFVGIDAETFPRQPCMVAPWMFNGTITEFLRKRPESDVEKLLLEVSEGIKYLHSENVVHGDIKGANILIDEECHPRLADFGLTTFADTNGQNTTEHGGTLRWMAPELFSFSGESPRRTFASDIYAFGCLTIEVLTGRPPFCDVPHDTQVLCKIYRGERPSRPSNMSEPLWQLVNACWHKKSDCRPSAGDVVQKLRLIVSEKGSAGSVLLPVRATNRCEH</sequence>
<dbReference type="SUPFAM" id="SSF56112">
    <property type="entry name" value="Protein kinase-like (PK-like)"/>
    <property type="match status" value="2"/>
</dbReference>
<keyword evidence="5" id="KW-1185">Reference proteome</keyword>
<dbReference type="PROSITE" id="PS00108">
    <property type="entry name" value="PROTEIN_KINASE_ST"/>
    <property type="match status" value="1"/>
</dbReference>
<dbReference type="InterPro" id="IPR011009">
    <property type="entry name" value="Kinase-like_dom_sf"/>
</dbReference>
<name>V2W3R1_MONRO</name>
<evidence type="ECO:0000313" key="5">
    <source>
        <dbReference type="Proteomes" id="UP000017559"/>
    </source>
</evidence>
<dbReference type="HOGENOM" id="CLU_362076_0_0_1"/>
<dbReference type="Gene3D" id="1.10.510.10">
    <property type="entry name" value="Transferase(Phosphotransferase) domain 1"/>
    <property type="match status" value="2"/>
</dbReference>
<evidence type="ECO:0000259" key="3">
    <source>
        <dbReference type="PROSITE" id="PS50011"/>
    </source>
</evidence>
<keyword evidence="1" id="KW-0175">Coiled coil</keyword>